<proteinExistence type="predicted"/>
<organism evidence="2 3">
    <name type="scientific">Candidatus Methylopumilus universalis</name>
    <dbReference type="NCBI Taxonomy" id="2588536"/>
    <lineage>
        <taxon>Bacteria</taxon>
        <taxon>Pseudomonadati</taxon>
        <taxon>Pseudomonadota</taxon>
        <taxon>Betaproteobacteria</taxon>
        <taxon>Nitrosomonadales</taxon>
        <taxon>Methylophilaceae</taxon>
        <taxon>Candidatus Methylopumilus</taxon>
    </lineage>
</organism>
<keyword evidence="3" id="KW-1185">Reference proteome</keyword>
<sequence length="507" mass="55370">MNLSKLFRSPSKISLIHKFKKLFLFLVCLVFHTPYSNAEIIFSLPSNSTRIDFGIHNPESTANGGPGPITENGITWSTTSNRSVYGYTGGYGLAENGSWSGISLIGLNETTGTMRIEFARLTSSVFGLLNYAPMQGFGKIAIYDSTNTLIASQDLSISTPSGINEGLSIGYRSNSRNIKYITLSDAYIVLANLYASYGASAADTQSSMQYQARQLRSAFNTQTVAANFALNYDCNVFDVKGMCISAGGRYTTIDNPGINNLAAVVTLGYKVNPNIRIGAYLDQNINISHPTGINISNNTPLMGLYAVWNKEQSGLGYQVRLANTYQDKDVTQTRTVFDTSEAGSGKSSLKSQSYLAELSYAFQYEDKTLVRPYFGLRYSHLKQDGYTEGSVDNPLTLASLRDKSATALLGVKVQRSLTEKATLTAQLGFEQDVHHKVGNYSATNSNIGDLDSVAFNSNIKRTRPVASIGAFYDVTKTQRASATINYQQLPFQSTGSTTAYFNYMIGF</sequence>
<feature type="domain" description="Autotransporter" evidence="1">
    <location>
        <begin position="229"/>
        <end position="507"/>
    </location>
</feature>
<dbReference type="Pfam" id="PF03797">
    <property type="entry name" value="Autotransporter"/>
    <property type="match status" value="1"/>
</dbReference>
<dbReference type="SMART" id="SM00869">
    <property type="entry name" value="Autotransporter"/>
    <property type="match status" value="1"/>
</dbReference>
<evidence type="ECO:0000313" key="3">
    <source>
        <dbReference type="Proteomes" id="UP000312702"/>
    </source>
</evidence>
<evidence type="ECO:0000259" key="1">
    <source>
        <dbReference type="PROSITE" id="PS51208"/>
    </source>
</evidence>
<evidence type="ECO:0000313" key="2">
    <source>
        <dbReference type="EMBL" id="QDC61396.1"/>
    </source>
</evidence>
<protein>
    <submittedName>
        <fullName evidence="2">Autotransporter outer membrane beta-barrel domain-containing protein</fullName>
    </submittedName>
</protein>
<dbReference type="Proteomes" id="UP000312702">
    <property type="component" value="Chromosome"/>
</dbReference>
<name>A0ABX5VTQ4_9PROT</name>
<dbReference type="PROSITE" id="PS51208">
    <property type="entry name" value="AUTOTRANSPORTER"/>
    <property type="match status" value="1"/>
</dbReference>
<accession>A0ABX5VTQ4</accession>
<dbReference type="SUPFAM" id="SSF103515">
    <property type="entry name" value="Autotransporter"/>
    <property type="match status" value="1"/>
</dbReference>
<reference evidence="2 3" key="1">
    <citation type="journal article" date="2019" name="ISME J.">
        <title>Evolution in action: habitat transition from sediment to the pelagial leads to genome streamlining in Methylophilaceae.</title>
        <authorList>
            <person name="Salcher M."/>
            <person name="Schaefle D."/>
            <person name="Kaspar M."/>
            <person name="Neuenschwander S.M."/>
            <person name="Ghai R."/>
        </authorList>
    </citation>
    <scope>NUCLEOTIDE SEQUENCE [LARGE SCALE GENOMIC DNA]</scope>
    <source>
        <strain evidence="2 3">MMS-VI-25</strain>
    </source>
</reference>
<dbReference type="InterPro" id="IPR005546">
    <property type="entry name" value="Autotransporte_beta"/>
</dbReference>
<dbReference type="InterPro" id="IPR036709">
    <property type="entry name" value="Autotransporte_beta_dom_sf"/>
</dbReference>
<dbReference type="EMBL" id="CP040973">
    <property type="protein sequence ID" value="QDC61396.1"/>
    <property type="molecule type" value="Genomic_DNA"/>
</dbReference>
<gene>
    <name evidence="2" type="ORF">FIT74_04380</name>
</gene>
<dbReference type="Gene3D" id="2.40.128.130">
    <property type="entry name" value="Autotransporter beta-domain"/>
    <property type="match status" value="1"/>
</dbReference>